<accession>E0W0K7</accession>
<feature type="transmembrane region" description="Helical" evidence="1">
    <location>
        <begin position="73"/>
        <end position="90"/>
    </location>
</feature>
<dbReference type="RefSeq" id="XP_002431901.1">
    <property type="nucleotide sequence ID" value="XM_002431856.1"/>
</dbReference>
<dbReference type="InParanoid" id="E0W0K7"/>
<evidence type="ECO:0000313" key="3">
    <source>
        <dbReference type="EnsemblMetazoa" id="PHUM557710-PA"/>
    </source>
</evidence>
<dbReference type="EMBL" id="DS235860">
    <property type="protein sequence ID" value="EEB19163.1"/>
    <property type="molecule type" value="Genomic_DNA"/>
</dbReference>
<dbReference type="CTD" id="8234682"/>
<keyword evidence="1" id="KW-0472">Membrane</keyword>
<reference evidence="3" key="3">
    <citation type="submission" date="2021-02" db="UniProtKB">
        <authorList>
            <consortium name="EnsemblMetazoa"/>
        </authorList>
    </citation>
    <scope>IDENTIFICATION</scope>
    <source>
        <strain evidence="3">USDA</strain>
    </source>
</reference>
<dbReference type="EMBL" id="AAZO01006775">
    <property type="status" value="NOT_ANNOTATED_CDS"/>
    <property type="molecule type" value="Genomic_DNA"/>
</dbReference>
<evidence type="ECO:0000313" key="2">
    <source>
        <dbReference type="EMBL" id="EEB19163.1"/>
    </source>
</evidence>
<dbReference type="AlphaFoldDB" id="E0W0K7"/>
<sequence length="94" mass="9980">MKLLLLCNAQKFIGLIRAKLNLLDNKKINMSRCSHGIADGIINGLILGFVAGATVCFIRSCHGRNLSAMANEGLRWAGSGAVLFGAVGALRHCL</sequence>
<keyword evidence="1" id="KW-0812">Transmembrane</keyword>
<dbReference type="Proteomes" id="UP000009046">
    <property type="component" value="Unassembled WGS sequence"/>
</dbReference>
<organism>
    <name type="scientific">Pediculus humanus subsp. corporis</name>
    <name type="common">Body louse</name>
    <dbReference type="NCBI Taxonomy" id="121224"/>
    <lineage>
        <taxon>Eukaryota</taxon>
        <taxon>Metazoa</taxon>
        <taxon>Ecdysozoa</taxon>
        <taxon>Arthropoda</taxon>
        <taxon>Hexapoda</taxon>
        <taxon>Insecta</taxon>
        <taxon>Pterygota</taxon>
        <taxon>Neoptera</taxon>
        <taxon>Paraneoptera</taxon>
        <taxon>Psocodea</taxon>
        <taxon>Troctomorpha</taxon>
        <taxon>Phthiraptera</taxon>
        <taxon>Anoplura</taxon>
        <taxon>Pediculidae</taxon>
        <taxon>Pediculus</taxon>
    </lineage>
</organism>
<dbReference type="HOGENOM" id="CLU_2388839_0_0_1"/>
<evidence type="ECO:0000313" key="4">
    <source>
        <dbReference type="Proteomes" id="UP000009046"/>
    </source>
</evidence>
<dbReference type="GeneID" id="8234682"/>
<name>E0W0K7_PEDHC</name>
<keyword evidence="4" id="KW-1185">Reference proteome</keyword>
<dbReference type="VEuPathDB" id="VectorBase:PHUM557710"/>
<protein>
    <submittedName>
        <fullName evidence="2 3">Uncharacterized protein</fullName>
    </submittedName>
</protein>
<dbReference type="EnsemblMetazoa" id="PHUM557710-RA">
    <property type="protein sequence ID" value="PHUM557710-PA"/>
    <property type="gene ID" value="PHUM557710"/>
</dbReference>
<feature type="transmembrane region" description="Helical" evidence="1">
    <location>
        <begin position="42"/>
        <end position="61"/>
    </location>
</feature>
<reference evidence="2" key="2">
    <citation type="submission" date="2007-04" db="EMBL/GenBank/DDBJ databases">
        <title>The genome of the human body louse.</title>
        <authorList>
            <consortium name="The Human Body Louse Genome Consortium"/>
            <person name="Kirkness E."/>
            <person name="Walenz B."/>
            <person name="Hass B."/>
            <person name="Bruggner R."/>
            <person name="Strausberg R."/>
        </authorList>
    </citation>
    <scope>NUCLEOTIDE SEQUENCE</scope>
    <source>
        <strain evidence="2">USDA</strain>
    </source>
</reference>
<gene>
    <name evidence="3" type="primary">8234682</name>
    <name evidence="2" type="ORF">Phum_PHUM557710</name>
</gene>
<evidence type="ECO:0000256" key="1">
    <source>
        <dbReference type="SAM" id="Phobius"/>
    </source>
</evidence>
<reference evidence="2" key="1">
    <citation type="submission" date="2007-04" db="EMBL/GenBank/DDBJ databases">
        <title>Annotation of Pediculus humanus corporis strain USDA.</title>
        <authorList>
            <person name="Kirkness E."/>
            <person name="Hannick L."/>
            <person name="Hass B."/>
            <person name="Bruggner R."/>
            <person name="Lawson D."/>
            <person name="Bidwell S."/>
            <person name="Joardar V."/>
            <person name="Caler E."/>
            <person name="Walenz B."/>
            <person name="Inman J."/>
            <person name="Schobel S."/>
            <person name="Galinsky K."/>
            <person name="Amedeo P."/>
            <person name="Strausberg R."/>
        </authorList>
    </citation>
    <scope>NUCLEOTIDE SEQUENCE</scope>
    <source>
        <strain evidence="2">USDA</strain>
    </source>
</reference>
<proteinExistence type="predicted"/>
<keyword evidence="1" id="KW-1133">Transmembrane helix</keyword>
<dbReference type="KEGG" id="phu:Phum_PHUM557710"/>